<keyword evidence="2" id="KW-0328">Glycosyltransferase</keyword>
<evidence type="ECO:0000256" key="4">
    <source>
        <dbReference type="SAM" id="Phobius"/>
    </source>
</evidence>
<keyword evidence="4" id="KW-0472">Membrane</keyword>
<keyword evidence="3" id="KW-0808">Transferase</keyword>
<dbReference type="PANTHER" id="PTHR48043:SF145">
    <property type="entry name" value="FI06409P-RELATED"/>
    <property type="match status" value="1"/>
</dbReference>
<dbReference type="GeneID" id="764059"/>
<sequence length="583" mass="66795">MHLKRNLHDSKEYPCDHCPVTCHVFVYTLRLYSLFLRRLLIELEMDRVTPTFTKKIPNFSRLVVLFLLLRARIFCDAANIFVFAGYGEGSRFMSSASIAVELAKRGHNVTALVSNAYSYRAEDEHYRHISFEIFTHKVSLEVVKERQLRIPKAAYSKKKSWMFDFVTKINTIADEHINDCEAILDDEQLVGRLLDREFDLAIIDQFWPCSMLVAEHVARRHISIMPAAWMNTIGRLNGNPTIPAIVPEVNTGFNQQMTFKQRIKNLSLSFLVSLSYWVANKFTPLMRKHHICSGLYPSDLYQRAQLLISNVDFALEFPIATQPHVITVGGLTTRPSNPLPQDLEEYVQSSGDAGIIVFSLGTYVTYMKEELIAVFANAFAKLPQKVIWQFRGTPPAILDKIPNIKTMEWLPQNDLLGHNKTRAFMYQGGNNGLYEALYHAVPVVVIPLIGDQPDVAARVMTRGMGLSLDIMTITTEKIVDTLNAVIHEKHYKETVKRMSAIFHDRPMRPVEKAAFWIEHVIKHGGEYMRSPIHDLTWYQYYLLDVVAFLLLVLVVVIVFIVYSCKFAFRCCKRVLVGKKAKTD</sequence>
<dbReference type="InterPro" id="IPR050271">
    <property type="entry name" value="UDP-glycosyltransferase"/>
</dbReference>
<dbReference type="KEGG" id="spu:764059"/>
<keyword evidence="4" id="KW-0812">Transmembrane</keyword>
<dbReference type="FunFam" id="3.40.50.2000:FF:000788">
    <property type="entry name" value="Uncharacterized protein"/>
    <property type="match status" value="1"/>
</dbReference>
<dbReference type="FunFam" id="3.40.50.2000:FF:000050">
    <property type="entry name" value="UDP-glucuronosyltransferase"/>
    <property type="match status" value="1"/>
</dbReference>
<organism evidence="5 6">
    <name type="scientific">Strongylocentrotus purpuratus</name>
    <name type="common">Purple sea urchin</name>
    <dbReference type="NCBI Taxonomy" id="7668"/>
    <lineage>
        <taxon>Eukaryota</taxon>
        <taxon>Metazoa</taxon>
        <taxon>Echinodermata</taxon>
        <taxon>Eleutherozoa</taxon>
        <taxon>Echinozoa</taxon>
        <taxon>Echinoidea</taxon>
        <taxon>Euechinoidea</taxon>
        <taxon>Echinacea</taxon>
        <taxon>Camarodonta</taxon>
        <taxon>Echinidea</taxon>
        <taxon>Strongylocentrotidae</taxon>
        <taxon>Strongylocentrotus</taxon>
    </lineage>
</organism>
<evidence type="ECO:0000256" key="1">
    <source>
        <dbReference type="ARBA" id="ARBA00009995"/>
    </source>
</evidence>
<keyword evidence="4" id="KW-1133">Transmembrane helix</keyword>
<dbReference type="CDD" id="cd03784">
    <property type="entry name" value="GT1_Gtf-like"/>
    <property type="match status" value="1"/>
</dbReference>
<comment type="similarity">
    <text evidence="1">Belongs to the UDP-glycosyltransferase family.</text>
</comment>
<dbReference type="OrthoDB" id="5835829at2759"/>
<dbReference type="Gene3D" id="3.40.50.2000">
    <property type="entry name" value="Glycogen Phosphorylase B"/>
    <property type="match status" value="2"/>
</dbReference>
<dbReference type="InParanoid" id="A0A7M7PKK9"/>
<feature type="transmembrane region" description="Helical" evidence="4">
    <location>
        <begin position="537"/>
        <end position="562"/>
    </location>
</feature>
<dbReference type="EnsemblMetazoa" id="XM_030996312">
    <property type="protein sequence ID" value="XP_030852172"/>
    <property type="gene ID" value="LOC764059"/>
</dbReference>
<dbReference type="GO" id="GO:0008194">
    <property type="term" value="F:UDP-glycosyltransferase activity"/>
    <property type="evidence" value="ECO:0000318"/>
    <property type="project" value="GO_Central"/>
</dbReference>
<proteinExistence type="inferred from homology"/>
<keyword evidence="6" id="KW-1185">Reference proteome</keyword>
<reference evidence="6" key="1">
    <citation type="submission" date="2015-02" db="EMBL/GenBank/DDBJ databases">
        <title>Genome sequencing for Strongylocentrotus purpuratus.</title>
        <authorList>
            <person name="Murali S."/>
            <person name="Liu Y."/>
            <person name="Vee V."/>
            <person name="English A."/>
            <person name="Wang M."/>
            <person name="Skinner E."/>
            <person name="Han Y."/>
            <person name="Muzny D.M."/>
            <person name="Worley K.C."/>
            <person name="Gibbs R.A."/>
        </authorList>
    </citation>
    <scope>NUCLEOTIDE SEQUENCE</scope>
</reference>
<protein>
    <submittedName>
        <fullName evidence="5">Uncharacterized protein</fullName>
    </submittedName>
</protein>
<dbReference type="InterPro" id="IPR002213">
    <property type="entry name" value="UDP_glucos_trans"/>
</dbReference>
<dbReference type="AlphaFoldDB" id="A0A7M7PKK9"/>
<dbReference type="RefSeq" id="XP_030852172.1">
    <property type="nucleotide sequence ID" value="XM_030996312.1"/>
</dbReference>
<evidence type="ECO:0000256" key="2">
    <source>
        <dbReference type="ARBA" id="ARBA00022676"/>
    </source>
</evidence>
<evidence type="ECO:0000256" key="3">
    <source>
        <dbReference type="ARBA" id="ARBA00022679"/>
    </source>
</evidence>
<name>A0A7M7PKK9_STRPU</name>
<dbReference type="Pfam" id="PF00201">
    <property type="entry name" value="UDPGT"/>
    <property type="match status" value="1"/>
</dbReference>
<reference evidence="5" key="2">
    <citation type="submission" date="2021-01" db="UniProtKB">
        <authorList>
            <consortium name="EnsemblMetazoa"/>
        </authorList>
    </citation>
    <scope>IDENTIFICATION</scope>
</reference>
<dbReference type="SUPFAM" id="SSF53756">
    <property type="entry name" value="UDP-Glycosyltransferase/glycogen phosphorylase"/>
    <property type="match status" value="1"/>
</dbReference>
<evidence type="ECO:0000313" key="6">
    <source>
        <dbReference type="Proteomes" id="UP000007110"/>
    </source>
</evidence>
<accession>A0A7M7PKK9</accession>
<dbReference type="Proteomes" id="UP000007110">
    <property type="component" value="Unassembled WGS sequence"/>
</dbReference>
<dbReference type="PANTHER" id="PTHR48043">
    <property type="entry name" value="EG:EG0003.4 PROTEIN-RELATED"/>
    <property type="match status" value="1"/>
</dbReference>
<evidence type="ECO:0000313" key="5">
    <source>
        <dbReference type="EnsemblMetazoa" id="XP_030852172"/>
    </source>
</evidence>